<feature type="region of interest" description="Disordered" evidence="4">
    <location>
        <begin position="308"/>
        <end position="392"/>
    </location>
</feature>
<proteinExistence type="inferred from homology"/>
<dbReference type="Pfam" id="PF00486">
    <property type="entry name" value="Trans_reg_C"/>
    <property type="match status" value="1"/>
</dbReference>
<dbReference type="Proteomes" id="UP000572680">
    <property type="component" value="Unassembled WGS sequence"/>
</dbReference>
<evidence type="ECO:0000256" key="4">
    <source>
        <dbReference type="SAM" id="MobiDB-lite"/>
    </source>
</evidence>
<dbReference type="Gene3D" id="3.40.50.300">
    <property type="entry name" value="P-loop containing nucleotide triphosphate hydrolases"/>
    <property type="match status" value="1"/>
</dbReference>
<dbReference type="SUPFAM" id="SSF46894">
    <property type="entry name" value="C-terminal effector domain of the bipartite response regulators"/>
    <property type="match status" value="1"/>
</dbReference>
<feature type="compositionally biased region" description="Polar residues" evidence="4">
    <location>
        <begin position="345"/>
        <end position="355"/>
    </location>
</feature>
<feature type="compositionally biased region" description="Low complexity" evidence="4">
    <location>
        <begin position="321"/>
        <end position="335"/>
    </location>
</feature>
<dbReference type="SMART" id="SM01043">
    <property type="entry name" value="BTAD"/>
    <property type="match status" value="1"/>
</dbReference>
<dbReference type="CDD" id="cd15831">
    <property type="entry name" value="BTAD"/>
    <property type="match status" value="1"/>
</dbReference>
<dbReference type="AlphaFoldDB" id="A0A7W3LN89"/>
<dbReference type="GO" id="GO:0000160">
    <property type="term" value="P:phosphorelay signal transduction system"/>
    <property type="evidence" value="ECO:0007669"/>
    <property type="project" value="InterPro"/>
</dbReference>
<evidence type="ECO:0000259" key="5">
    <source>
        <dbReference type="PROSITE" id="PS51755"/>
    </source>
</evidence>
<dbReference type="SUPFAM" id="SSF48452">
    <property type="entry name" value="TPR-like"/>
    <property type="match status" value="1"/>
</dbReference>
<dbReference type="SUPFAM" id="SSF52540">
    <property type="entry name" value="P-loop containing nucleoside triphosphate hydrolases"/>
    <property type="match status" value="1"/>
</dbReference>
<dbReference type="PANTHER" id="PTHR47691:SF3">
    <property type="entry name" value="HTH-TYPE TRANSCRIPTIONAL REGULATOR RV0890C-RELATED"/>
    <property type="match status" value="1"/>
</dbReference>
<comment type="caution">
    <text evidence="6">The sequence shown here is derived from an EMBL/GenBank/DDBJ whole genome shotgun (WGS) entry which is preliminary data.</text>
</comment>
<dbReference type="GO" id="GO:0003677">
    <property type="term" value="F:DNA binding"/>
    <property type="evidence" value="ECO:0007669"/>
    <property type="project" value="UniProtKB-UniRule"/>
</dbReference>
<dbReference type="SMART" id="SM00862">
    <property type="entry name" value="Trans_reg_C"/>
    <property type="match status" value="1"/>
</dbReference>
<dbReference type="RefSeq" id="WP_182843560.1">
    <property type="nucleotide sequence ID" value="NZ_JACJIA010000003.1"/>
</dbReference>
<protein>
    <submittedName>
        <fullName evidence="6">Putative ATPase/DNA-binding SARP family transcriptional activator</fullName>
    </submittedName>
</protein>
<sequence>MRFGVLGPLQVTTDDGRAVRIVEAKVRALLCDLIAHEGRPVSAERLVEDLWNGTPPADPVAALRVKVSQLRRALADAEPGARALVESRPPGYALSTDRTDVHRFGDLLDQARHLADDRARATLLTRALDLWRGPAFADFADEPFARGPASGLEEQRLTALEDLAEARLRLGDHHALTAELAGPAERHPLRERLQAALMRALYRAGRQPEALEVHHRLRARLRDDLGLDPGPEIQALHRAILNHDPSLREPPAPVLRTRLPVPVTDLIGRDTDVEAIRALLAGTRLITLTGPGGVGKTRLALEAAAHATGGFPTEPPPLPGPTCATETTPQPATPACGEAAGGDSTAKTAAVTSWNGGPATRTAEATAGPRGEVAPAWDVDSPQASGTAGQSAGGAAVGAAAESCGEADGTAAVTSWDGGPAVGADGAAARAVEGARGEVAPAWGADSSQVPGVAAQVVGGAGMFPDGVALVELAALPPGADSAEKVAEAVAGALGVSGDPGAALGGARVLLVLDNCEHVIEPVAKFVDTLLRSGPGPRVLATSREPLGIAGEHVWPVAPLEVPGAGAGPGEVRESPAVRLFEARARAAAPEFALDDGNAEAVATLCRRLDGVPLALELAAARVRAFGVHRLAERLDDRFRLLASGRRAAPARQRTLRAVMDWSWELLTDSERAVLRRLAVHAGGFTLEAAEQTCGGDGVDPADVADLLARLVDRSLVVRAGERYRLLESVAAYCLERLDEAAETPAVRLRHAVYYTSVVECAESAWKRGSSRERWLARLDAETANLRSALENTARHGDARLALRLTSSLAWYWALRGDVAAARRLLAAVGEVAV</sequence>
<dbReference type="InterPro" id="IPR016032">
    <property type="entry name" value="Sig_transdc_resp-reg_C-effctor"/>
</dbReference>
<reference evidence="6 7" key="1">
    <citation type="submission" date="2020-08" db="EMBL/GenBank/DDBJ databases">
        <title>Genomic Encyclopedia of Type Strains, Phase IV (KMG-IV): sequencing the most valuable type-strain genomes for metagenomic binning, comparative biology and taxonomic classification.</title>
        <authorList>
            <person name="Goeker M."/>
        </authorList>
    </citation>
    <scope>NUCLEOTIDE SEQUENCE [LARGE SCALE GENOMIC DNA]</scope>
    <source>
        <strain evidence="6 7">DSM 44197</strain>
    </source>
</reference>
<dbReference type="PANTHER" id="PTHR47691">
    <property type="entry name" value="REGULATOR-RELATED"/>
    <property type="match status" value="1"/>
</dbReference>
<dbReference type="InterPro" id="IPR005158">
    <property type="entry name" value="BTAD"/>
</dbReference>
<dbReference type="Gene3D" id="1.10.10.10">
    <property type="entry name" value="Winged helix-like DNA-binding domain superfamily/Winged helix DNA-binding domain"/>
    <property type="match status" value="1"/>
</dbReference>
<gene>
    <name evidence="6" type="ORF">HNR61_002828</name>
</gene>
<keyword evidence="7" id="KW-1185">Reference proteome</keyword>
<dbReference type="InterPro" id="IPR058852">
    <property type="entry name" value="HTH_77"/>
</dbReference>
<accession>A0A7W3LN89</accession>
<organism evidence="6 7">
    <name type="scientific">Actinomadura namibiensis</name>
    <dbReference type="NCBI Taxonomy" id="182080"/>
    <lineage>
        <taxon>Bacteria</taxon>
        <taxon>Bacillati</taxon>
        <taxon>Actinomycetota</taxon>
        <taxon>Actinomycetes</taxon>
        <taxon>Streptosporangiales</taxon>
        <taxon>Thermomonosporaceae</taxon>
        <taxon>Actinomadura</taxon>
    </lineage>
</organism>
<comment type="similarity">
    <text evidence="1">Belongs to the AfsR/DnrI/RedD regulatory family.</text>
</comment>
<keyword evidence="2 3" id="KW-0238">DNA-binding</keyword>
<dbReference type="Pfam" id="PF25872">
    <property type="entry name" value="HTH_77"/>
    <property type="match status" value="1"/>
</dbReference>
<name>A0A7W3LN89_ACTNM</name>
<dbReference type="GO" id="GO:0006355">
    <property type="term" value="P:regulation of DNA-templated transcription"/>
    <property type="evidence" value="ECO:0007669"/>
    <property type="project" value="InterPro"/>
</dbReference>
<evidence type="ECO:0000256" key="1">
    <source>
        <dbReference type="ARBA" id="ARBA00005820"/>
    </source>
</evidence>
<dbReference type="InterPro" id="IPR036388">
    <property type="entry name" value="WH-like_DNA-bd_sf"/>
</dbReference>
<evidence type="ECO:0000313" key="6">
    <source>
        <dbReference type="EMBL" id="MBA8951197.1"/>
    </source>
</evidence>
<dbReference type="Gene3D" id="1.25.40.10">
    <property type="entry name" value="Tetratricopeptide repeat domain"/>
    <property type="match status" value="1"/>
</dbReference>
<dbReference type="Pfam" id="PF03704">
    <property type="entry name" value="BTAD"/>
    <property type="match status" value="1"/>
</dbReference>
<feature type="DNA-binding region" description="OmpR/PhoB-type" evidence="3">
    <location>
        <begin position="1"/>
        <end position="96"/>
    </location>
</feature>
<evidence type="ECO:0000313" key="7">
    <source>
        <dbReference type="Proteomes" id="UP000572680"/>
    </source>
</evidence>
<dbReference type="PROSITE" id="PS51755">
    <property type="entry name" value="OMPR_PHOB"/>
    <property type="match status" value="1"/>
</dbReference>
<evidence type="ECO:0000256" key="2">
    <source>
        <dbReference type="ARBA" id="ARBA00023125"/>
    </source>
</evidence>
<dbReference type="InterPro" id="IPR011990">
    <property type="entry name" value="TPR-like_helical_dom_sf"/>
</dbReference>
<dbReference type="InterPro" id="IPR027417">
    <property type="entry name" value="P-loop_NTPase"/>
</dbReference>
<dbReference type="EMBL" id="JACJIA010000003">
    <property type="protein sequence ID" value="MBA8951197.1"/>
    <property type="molecule type" value="Genomic_DNA"/>
</dbReference>
<evidence type="ECO:0000256" key="3">
    <source>
        <dbReference type="PROSITE-ProRule" id="PRU01091"/>
    </source>
</evidence>
<dbReference type="InterPro" id="IPR001867">
    <property type="entry name" value="OmpR/PhoB-type_DNA-bd"/>
</dbReference>
<feature type="domain" description="OmpR/PhoB-type" evidence="5">
    <location>
        <begin position="1"/>
        <end position="96"/>
    </location>
</feature>